<proteinExistence type="predicted"/>
<gene>
    <name evidence="1" type="ORF">NCTC12961_04382</name>
</gene>
<dbReference type="Proteomes" id="UP000248897">
    <property type="component" value="Chromosome 1"/>
</dbReference>
<accession>A0A2X4V0C0</accession>
<sequence length="122" mass="14604">MSAWMKRANWRSSGWSDNGAEDKNRRLLRQSVAHGFFRLQHHRMDRTFTGNRPVGWRIVEYRATATYFLAVEQRFVHFNGVDDFQETDFIRRTRWLSPNRQSKPWIPYSTLAVMYAIFESSV</sequence>
<name>A0A2X4V0C0_SERPL</name>
<organism evidence="1 2">
    <name type="scientific">Serratia plymuthica</name>
    <dbReference type="NCBI Taxonomy" id="82996"/>
    <lineage>
        <taxon>Bacteria</taxon>
        <taxon>Pseudomonadati</taxon>
        <taxon>Pseudomonadota</taxon>
        <taxon>Gammaproteobacteria</taxon>
        <taxon>Enterobacterales</taxon>
        <taxon>Yersiniaceae</taxon>
        <taxon>Serratia</taxon>
    </lineage>
</organism>
<reference evidence="1 2" key="1">
    <citation type="submission" date="2018-06" db="EMBL/GenBank/DDBJ databases">
        <authorList>
            <consortium name="Pathogen Informatics"/>
            <person name="Doyle S."/>
        </authorList>
    </citation>
    <scope>NUCLEOTIDE SEQUENCE [LARGE SCALE GENOMIC DNA]</scope>
    <source>
        <strain evidence="1 2">NCTC12961</strain>
    </source>
</reference>
<evidence type="ECO:0000313" key="1">
    <source>
        <dbReference type="EMBL" id="SQI44511.1"/>
    </source>
</evidence>
<protein>
    <submittedName>
        <fullName evidence="1">Uncharacterized protein</fullName>
    </submittedName>
</protein>
<dbReference type="EMBL" id="LS483469">
    <property type="protein sequence ID" value="SQI44511.1"/>
    <property type="molecule type" value="Genomic_DNA"/>
</dbReference>
<dbReference type="AlphaFoldDB" id="A0A2X4V0C0"/>
<evidence type="ECO:0000313" key="2">
    <source>
        <dbReference type="Proteomes" id="UP000248897"/>
    </source>
</evidence>